<dbReference type="GO" id="GO:0006032">
    <property type="term" value="P:chitin catabolic process"/>
    <property type="evidence" value="ECO:0007669"/>
    <property type="project" value="UniProtKB-KW"/>
</dbReference>
<comment type="caution">
    <text evidence="7">The sequence shown here is derived from an EMBL/GenBank/DDBJ whole genome shotgun (WGS) entry which is preliminary data.</text>
</comment>
<dbReference type="RefSeq" id="WP_058530574.1">
    <property type="nucleotide sequence ID" value="NZ_CAAAIN010000003.1"/>
</dbReference>
<dbReference type="Gene3D" id="3.10.50.10">
    <property type="match status" value="1"/>
</dbReference>
<feature type="chain" id="PRO_5006917067" description="chitinase" evidence="5">
    <location>
        <begin position="22"/>
        <end position="502"/>
    </location>
</feature>
<keyword evidence="7" id="KW-0378">Hydrolase</keyword>
<dbReference type="GO" id="GO:0008061">
    <property type="term" value="F:chitin binding"/>
    <property type="evidence" value="ECO:0007669"/>
    <property type="project" value="InterPro"/>
</dbReference>
<evidence type="ECO:0000259" key="6">
    <source>
        <dbReference type="PROSITE" id="PS51910"/>
    </source>
</evidence>
<keyword evidence="4" id="KW-0624">Polysaccharide degradation</keyword>
<dbReference type="PATRIC" id="fig|458.5.peg.453"/>
<evidence type="ECO:0000256" key="2">
    <source>
        <dbReference type="ARBA" id="ARBA00012729"/>
    </source>
</evidence>
<dbReference type="PANTHER" id="PTHR11177:SF317">
    <property type="entry name" value="CHITINASE 12-RELATED"/>
    <property type="match status" value="1"/>
</dbReference>
<dbReference type="InterPro" id="IPR017853">
    <property type="entry name" value="GH"/>
</dbReference>
<dbReference type="GO" id="GO:0000272">
    <property type="term" value="P:polysaccharide catabolic process"/>
    <property type="evidence" value="ECO:0007669"/>
    <property type="project" value="UniProtKB-KW"/>
</dbReference>
<evidence type="ECO:0000256" key="5">
    <source>
        <dbReference type="SAM" id="SignalP"/>
    </source>
</evidence>
<dbReference type="Gene3D" id="3.20.20.80">
    <property type="entry name" value="Glycosidases"/>
    <property type="match status" value="1"/>
</dbReference>
<dbReference type="SMART" id="SM00636">
    <property type="entry name" value="Glyco_18"/>
    <property type="match status" value="1"/>
</dbReference>
<dbReference type="PANTHER" id="PTHR11177">
    <property type="entry name" value="CHITINASE"/>
    <property type="match status" value="1"/>
</dbReference>
<dbReference type="GO" id="GO:0005576">
    <property type="term" value="C:extracellular region"/>
    <property type="evidence" value="ECO:0007669"/>
    <property type="project" value="TreeGrafter"/>
</dbReference>
<dbReference type="Pfam" id="PF00704">
    <property type="entry name" value="Glyco_hydro_18"/>
    <property type="match status" value="1"/>
</dbReference>
<dbReference type="GO" id="GO:0008843">
    <property type="term" value="F:endochitinase activity"/>
    <property type="evidence" value="ECO:0007669"/>
    <property type="project" value="UniProtKB-EC"/>
</dbReference>
<dbReference type="EMBL" id="LNYT01000006">
    <property type="protein sequence ID" value="KTD49338.1"/>
    <property type="molecule type" value="Genomic_DNA"/>
</dbReference>
<keyword evidence="5" id="KW-0732">Signal</keyword>
<protein>
    <recommendedName>
        <fullName evidence="2">chitinase</fullName>
        <ecNumber evidence="2">3.2.1.14</ecNumber>
    </recommendedName>
</protein>
<keyword evidence="4" id="KW-0119">Carbohydrate metabolism</keyword>
<feature type="signal peptide" evidence="5">
    <location>
        <begin position="1"/>
        <end position="21"/>
    </location>
</feature>
<name>A0A0W0XXQ0_9GAMM</name>
<dbReference type="SUPFAM" id="SSF51445">
    <property type="entry name" value="(Trans)glycosidases"/>
    <property type="match status" value="1"/>
</dbReference>
<dbReference type="Proteomes" id="UP000054608">
    <property type="component" value="Unassembled WGS sequence"/>
</dbReference>
<comment type="catalytic activity">
    <reaction evidence="1">
        <text>Random endo-hydrolysis of N-acetyl-beta-D-glucosaminide (1-&gt;4)-beta-linkages in chitin and chitodextrins.</text>
        <dbReference type="EC" id="3.2.1.14"/>
    </reaction>
</comment>
<feature type="domain" description="GH18" evidence="6">
    <location>
        <begin position="96"/>
        <end position="502"/>
    </location>
</feature>
<dbReference type="EC" id="3.2.1.14" evidence="2"/>
<dbReference type="OrthoDB" id="9775889at2"/>
<dbReference type="InterPro" id="IPR011583">
    <property type="entry name" value="Chitinase_II/V-like_cat"/>
</dbReference>
<evidence type="ECO:0000313" key="7">
    <source>
        <dbReference type="EMBL" id="KTD49338.1"/>
    </source>
</evidence>
<dbReference type="AlphaFoldDB" id="A0A0W0XXQ0"/>
<evidence type="ECO:0000256" key="4">
    <source>
        <dbReference type="ARBA" id="ARBA00023326"/>
    </source>
</evidence>
<proteinExistence type="predicted"/>
<keyword evidence="8" id="KW-1185">Reference proteome</keyword>
<organism evidence="7 8">
    <name type="scientific">Legionella rubrilucens</name>
    <dbReference type="NCBI Taxonomy" id="458"/>
    <lineage>
        <taxon>Bacteria</taxon>
        <taxon>Pseudomonadati</taxon>
        <taxon>Pseudomonadota</taxon>
        <taxon>Gammaproteobacteria</taxon>
        <taxon>Legionellales</taxon>
        <taxon>Legionellaceae</taxon>
        <taxon>Legionella</taxon>
    </lineage>
</organism>
<reference evidence="7 8" key="1">
    <citation type="submission" date="2015-11" db="EMBL/GenBank/DDBJ databases">
        <title>Genomic analysis of 38 Legionella species identifies large and diverse effector repertoires.</title>
        <authorList>
            <person name="Burstein D."/>
            <person name="Amaro F."/>
            <person name="Zusman T."/>
            <person name="Lifshitz Z."/>
            <person name="Cohen O."/>
            <person name="Gilbert J.A."/>
            <person name="Pupko T."/>
            <person name="Shuman H.A."/>
            <person name="Segal G."/>
        </authorList>
    </citation>
    <scope>NUCLEOTIDE SEQUENCE [LARGE SCALE GENOMIC DNA]</scope>
    <source>
        <strain evidence="7 8">WA-270A-C2</strain>
    </source>
</reference>
<dbReference type="STRING" id="458.Lrub_0437"/>
<evidence type="ECO:0000256" key="3">
    <source>
        <dbReference type="ARBA" id="ARBA00023024"/>
    </source>
</evidence>
<gene>
    <name evidence="7" type="primary">chiA</name>
    <name evidence="7" type="ORF">Lrub_0437</name>
</gene>
<keyword evidence="3" id="KW-0146">Chitin degradation</keyword>
<dbReference type="InterPro" id="IPR029070">
    <property type="entry name" value="Chitinase_insertion_sf"/>
</dbReference>
<dbReference type="SUPFAM" id="SSF54556">
    <property type="entry name" value="Chitinase insertion domain"/>
    <property type="match status" value="1"/>
</dbReference>
<keyword evidence="7" id="KW-0326">Glycosidase</keyword>
<dbReference type="InterPro" id="IPR001223">
    <property type="entry name" value="Glyco_hydro18_cat"/>
</dbReference>
<accession>A0A0W0XXQ0</accession>
<dbReference type="PROSITE" id="PS51910">
    <property type="entry name" value="GH18_2"/>
    <property type="match status" value="1"/>
</dbReference>
<evidence type="ECO:0000256" key="1">
    <source>
        <dbReference type="ARBA" id="ARBA00000822"/>
    </source>
</evidence>
<sequence length="502" mass="55866">MNPFKKLLVTAITVLPVYAHADLTLYTTSWSMYGQNPYEYDGAYKNNQPYGQLKYVSNPDMVAQFNKADVVVWSFMQVWNSNDPEQAKYAIPKRWDGLMHFDDLWAELPLEGSWISNLPPETKAFLTFCKGNEGACSAVQTNGNTGAKELFNYTDQKGVGQLNSFGAFINSDKFTAKRIIAIGGANTLENKAVSTATYDAIFANQDKFLTQLKSWMTNFKNLKGVDYDFEPPIDLQTGGQLPPDSRTLSDYKKLFNLIKASRSKLGNDAYISVTITVNKDYLTAIDQSVEGGWFKTIAPYVNSVNLMTYDLHGPWGHDSDPYTSLHAYLIQPQSQHKNEFAINYGTDEITRQVLSYGMPKDKLQVGIAAYGRGYAGVEAGENASQPGFEQPWTGASHFPTAYTNQDGMVPYNSIDKLIKDLGYQTYSVNAEDDDGNPVVAGAYLYSDKAKQFVGYQSPQTVKALCAFIKKTQLKGAIMWSADTDLSVFNPNSLVAVYKQNCQ</sequence>
<evidence type="ECO:0000313" key="8">
    <source>
        <dbReference type="Proteomes" id="UP000054608"/>
    </source>
</evidence>
<dbReference type="InterPro" id="IPR050314">
    <property type="entry name" value="Glycosyl_Hydrlase_18"/>
</dbReference>